<dbReference type="InterPro" id="IPR003838">
    <property type="entry name" value="ABC3_permease_C"/>
</dbReference>
<reference evidence="9 10" key="1">
    <citation type="submission" date="2017-09" db="EMBL/GenBank/DDBJ databases">
        <authorList>
            <person name="Lee N."/>
            <person name="Cho B.-K."/>
        </authorList>
    </citation>
    <scope>NUCLEOTIDE SEQUENCE [LARGE SCALE GENOMIC DNA]</scope>
    <source>
        <strain evidence="9 10">ATCC 12853</strain>
    </source>
</reference>
<gene>
    <name evidence="9" type="ORF">CP970_15430</name>
</gene>
<feature type="domain" description="ABC3 transporter permease C-terminal" evidence="8">
    <location>
        <begin position="223"/>
        <end position="336"/>
    </location>
</feature>
<feature type="transmembrane region" description="Helical" evidence="7">
    <location>
        <begin position="386"/>
        <end position="408"/>
    </location>
</feature>
<evidence type="ECO:0000256" key="1">
    <source>
        <dbReference type="ARBA" id="ARBA00004651"/>
    </source>
</evidence>
<dbReference type="AlphaFoldDB" id="A0A5J6GDU1"/>
<feature type="transmembrane region" description="Helical" evidence="7">
    <location>
        <begin position="309"/>
        <end position="334"/>
    </location>
</feature>
<organism evidence="9 10">
    <name type="scientific">Streptomyces kanamyceticus</name>
    <dbReference type="NCBI Taxonomy" id="1967"/>
    <lineage>
        <taxon>Bacteria</taxon>
        <taxon>Bacillati</taxon>
        <taxon>Actinomycetota</taxon>
        <taxon>Actinomycetes</taxon>
        <taxon>Kitasatosporales</taxon>
        <taxon>Streptomycetaceae</taxon>
        <taxon>Streptomyces</taxon>
    </lineage>
</organism>
<evidence type="ECO:0000256" key="7">
    <source>
        <dbReference type="SAM" id="Phobius"/>
    </source>
</evidence>
<feature type="region of interest" description="Disordered" evidence="6">
    <location>
        <begin position="563"/>
        <end position="582"/>
    </location>
</feature>
<dbReference type="InterPro" id="IPR038766">
    <property type="entry name" value="Membrane_comp_ABC_pdt"/>
</dbReference>
<evidence type="ECO:0000256" key="5">
    <source>
        <dbReference type="ARBA" id="ARBA00023136"/>
    </source>
</evidence>
<dbReference type="EMBL" id="CP023699">
    <property type="protein sequence ID" value="QEU92108.1"/>
    <property type="molecule type" value="Genomic_DNA"/>
</dbReference>
<feature type="transmembrane region" description="Helical" evidence="7">
    <location>
        <begin position="681"/>
        <end position="702"/>
    </location>
</feature>
<dbReference type="PANTHER" id="PTHR30287:SF2">
    <property type="entry name" value="BLL1001 PROTEIN"/>
    <property type="match status" value="1"/>
</dbReference>
<feature type="transmembrane region" description="Helical" evidence="7">
    <location>
        <begin position="355"/>
        <end position="374"/>
    </location>
</feature>
<dbReference type="OrthoDB" id="3654456at2"/>
<dbReference type="PANTHER" id="PTHR30287">
    <property type="entry name" value="MEMBRANE COMPONENT OF PREDICTED ABC SUPERFAMILY METABOLITE UPTAKE TRANSPORTER"/>
    <property type="match status" value="1"/>
</dbReference>
<evidence type="ECO:0000313" key="10">
    <source>
        <dbReference type="Proteomes" id="UP000325529"/>
    </source>
</evidence>
<feature type="transmembrane region" description="Helical" evidence="7">
    <location>
        <begin position="215"/>
        <end position="239"/>
    </location>
</feature>
<accession>A0A5J6GDU1</accession>
<keyword evidence="4 7" id="KW-1133">Transmembrane helix</keyword>
<sequence length="803" mass="85505">MSDTRVRSEPSIAVPTAVAPTGVAAWMRDLGMGIRFATGGGREGWIRTILTALGVGLGVALLLGAASVPNMLQNRDDRSFARTPHSSFDGKPLKATDSTVVIRDTGTTFRGKSPTGLFLRADGKSPELPPGLDKIPAAGEMVVSPALRDLLDDPANKLLKERFGDYRVTGTIGKAGLLSPVELFYYAGSDKITATGNNYRVQSFGQDNSLPLDPFLMALVVLICVVLLTPVAIFIGTAVRFGGERRDRRLAALRLVGADARAVRRIAAGEALFGALVGLAAGAVFFLLLRELVGVVDMTNVSAYPSDMVPSLGLVALVAVAVPVSAVLVTLLSLRSVAIEPLGVFRGTKQRKRRLWWRLALPVLGIGTLLYSGRIDRSMGNEAVNVTAIAVGSALSLIGLSALLPWLVEAVVGRLRGGPVPWQLAVRRLQLTTGTASRAVSGITVAVAGAVALQMMFASMHDDFNEMTGQDTTRAQLTVRSGAASGPLAQRMIDDFTATKGVTKVIGTVQAFVTRPDGKKVRDMTPTTEVTIGTCATLRELANLNSCKDGDVFVSHTGSKEQNGWVDQTARPGKPVNIGPDPDFNKNAKQVLWTLPKDTPTVQARTNPSGRKIDGIFATPSAIDIKKLDDASTTSWVKTDPKVADAEEYVRNTAIRIDPFIGVDTLKSVDRDKQYASIARGLQIGATATMALIAASMLVSMIEQLRERKRLLAVLTAFGTRRSSMAWSLLWQTALPVALGLGLAIVGGLGLGVVMTRMIDKGVTDWWSFLPLTGAGAAMVAIVTLLSLPPLRRMMRPDGLRTE</sequence>
<evidence type="ECO:0000256" key="2">
    <source>
        <dbReference type="ARBA" id="ARBA00022475"/>
    </source>
</evidence>
<dbReference type="GO" id="GO:0005886">
    <property type="term" value="C:plasma membrane"/>
    <property type="evidence" value="ECO:0007669"/>
    <property type="project" value="UniProtKB-SubCell"/>
</dbReference>
<dbReference type="RefSeq" id="WP_055551318.1">
    <property type="nucleotide sequence ID" value="NZ_CP023699.1"/>
</dbReference>
<keyword evidence="3 7" id="KW-0812">Transmembrane</keyword>
<dbReference type="Pfam" id="PF02687">
    <property type="entry name" value="FtsX"/>
    <property type="match status" value="2"/>
</dbReference>
<evidence type="ECO:0000256" key="4">
    <source>
        <dbReference type="ARBA" id="ARBA00022989"/>
    </source>
</evidence>
<evidence type="ECO:0000256" key="6">
    <source>
        <dbReference type="SAM" id="MobiDB-lite"/>
    </source>
</evidence>
<feature type="domain" description="ABC3 transporter permease C-terminal" evidence="8">
    <location>
        <begin position="686"/>
        <end position="796"/>
    </location>
</feature>
<evidence type="ECO:0000313" key="9">
    <source>
        <dbReference type="EMBL" id="QEU92108.1"/>
    </source>
</evidence>
<evidence type="ECO:0000256" key="3">
    <source>
        <dbReference type="ARBA" id="ARBA00022692"/>
    </source>
</evidence>
<feature type="transmembrane region" description="Helical" evidence="7">
    <location>
        <begin position="271"/>
        <end position="289"/>
    </location>
</feature>
<feature type="transmembrane region" description="Helical" evidence="7">
    <location>
        <begin position="766"/>
        <end position="788"/>
    </location>
</feature>
<name>A0A5J6GDU1_STRKN</name>
<dbReference type="Proteomes" id="UP000325529">
    <property type="component" value="Chromosome"/>
</dbReference>
<keyword evidence="2" id="KW-1003">Cell membrane</keyword>
<feature type="transmembrane region" description="Helical" evidence="7">
    <location>
        <begin position="436"/>
        <end position="457"/>
    </location>
</feature>
<feature type="transmembrane region" description="Helical" evidence="7">
    <location>
        <begin position="729"/>
        <end position="754"/>
    </location>
</feature>
<protein>
    <submittedName>
        <fullName evidence="9">ABC transporter permease</fullName>
    </submittedName>
</protein>
<keyword evidence="10" id="KW-1185">Reference proteome</keyword>
<feature type="transmembrane region" description="Helical" evidence="7">
    <location>
        <begin position="45"/>
        <end position="68"/>
    </location>
</feature>
<keyword evidence="5 7" id="KW-0472">Membrane</keyword>
<evidence type="ECO:0000259" key="8">
    <source>
        <dbReference type="Pfam" id="PF02687"/>
    </source>
</evidence>
<proteinExistence type="predicted"/>
<dbReference type="KEGG" id="ska:CP970_15430"/>
<comment type="subcellular location">
    <subcellularLocation>
        <location evidence="1">Cell membrane</location>
        <topology evidence="1">Multi-pass membrane protein</topology>
    </subcellularLocation>
</comment>